<dbReference type="InterPro" id="IPR035437">
    <property type="entry name" value="SNase_OB-fold_sf"/>
</dbReference>
<sequence length="180" mass="20213">MWCTAALFYAGAAYTFFYAIIGDLNATKQRDSLCWPDNEVPALQKQIIPPNINDLLLSQYIKDGHWYRAKVVKIDQTNVQDFGKTEIVPLCCLAKCTEQLMQSNPACAVRFRLANLIDNTACDETRRRKAIDTIAVIVLNQTASVEVIGRNDEEIIVRFIDGQFADIPDILLSLGVVEET</sequence>
<dbReference type="SUPFAM" id="SSF63748">
    <property type="entry name" value="Tudor/PWWP/MBT"/>
    <property type="match status" value="1"/>
</dbReference>
<evidence type="ECO:0000313" key="2">
    <source>
        <dbReference type="EnsemblMetazoa" id="GPAI014795-PA"/>
    </source>
</evidence>
<feature type="domain" description="Tudor" evidence="1">
    <location>
        <begin position="45"/>
        <end position="115"/>
    </location>
</feature>
<dbReference type="Proteomes" id="UP000092445">
    <property type="component" value="Unassembled WGS sequence"/>
</dbReference>
<keyword evidence="3" id="KW-1185">Reference proteome</keyword>
<evidence type="ECO:0000313" key="3">
    <source>
        <dbReference type="Proteomes" id="UP000092445"/>
    </source>
</evidence>
<dbReference type="STRING" id="7398.A0A1A9ZHH3"/>
<evidence type="ECO:0000259" key="1">
    <source>
        <dbReference type="Pfam" id="PF00567"/>
    </source>
</evidence>
<dbReference type="GO" id="GO:0005737">
    <property type="term" value="C:cytoplasm"/>
    <property type="evidence" value="ECO:0007669"/>
    <property type="project" value="UniProtKB-ARBA"/>
</dbReference>
<name>A0A1A9ZHH3_GLOPL</name>
<organism evidence="2 3">
    <name type="scientific">Glossina pallidipes</name>
    <name type="common">Tsetse fly</name>
    <dbReference type="NCBI Taxonomy" id="7398"/>
    <lineage>
        <taxon>Eukaryota</taxon>
        <taxon>Metazoa</taxon>
        <taxon>Ecdysozoa</taxon>
        <taxon>Arthropoda</taxon>
        <taxon>Hexapoda</taxon>
        <taxon>Insecta</taxon>
        <taxon>Pterygota</taxon>
        <taxon>Neoptera</taxon>
        <taxon>Endopterygota</taxon>
        <taxon>Diptera</taxon>
        <taxon>Brachycera</taxon>
        <taxon>Muscomorpha</taxon>
        <taxon>Hippoboscoidea</taxon>
        <taxon>Glossinidae</taxon>
        <taxon>Glossina</taxon>
    </lineage>
</organism>
<dbReference type="EnsemblMetazoa" id="GPAI014795-RA">
    <property type="protein sequence ID" value="GPAI014795-PA"/>
    <property type="gene ID" value="GPAI014795"/>
</dbReference>
<protein>
    <submittedName>
        <fullName evidence="2">Tudor domain-containing protein</fullName>
    </submittedName>
</protein>
<reference evidence="3" key="1">
    <citation type="submission" date="2014-03" db="EMBL/GenBank/DDBJ databases">
        <authorList>
            <person name="Aksoy S."/>
            <person name="Warren W."/>
            <person name="Wilson R.K."/>
        </authorList>
    </citation>
    <scope>NUCLEOTIDE SEQUENCE [LARGE SCALE GENOMIC DNA]</scope>
    <source>
        <strain evidence="3">IAEA</strain>
    </source>
</reference>
<dbReference type="Gene3D" id="2.30.30.140">
    <property type="match status" value="1"/>
</dbReference>
<dbReference type="VEuPathDB" id="VectorBase:GPAI014795"/>
<dbReference type="AlphaFoldDB" id="A0A1A9ZHH3"/>
<proteinExistence type="predicted"/>
<dbReference type="Pfam" id="PF00567">
    <property type="entry name" value="TUDOR"/>
    <property type="match status" value="1"/>
</dbReference>
<dbReference type="InterPro" id="IPR002999">
    <property type="entry name" value="Tudor"/>
</dbReference>
<dbReference type="Gene3D" id="2.40.50.90">
    <property type="match status" value="1"/>
</dbReference>
<reference evidence="2" key="2">
    <citation type="submission" date="2020-05" db="UniProtKB">
        <authorList>
            <consortium name="EnsemblMetazoa"/>
        </authorList>
    </citation>
    <scope>IDENTIFICATION</scope>
    <source>
        <strain evidence="2">IAEA</strain>
    </source>
</reference>
<accession>A0A1A9ZHH3</accession>